<comment type="caution">
    <text evidence="1">The sequence shown here is derived from an EMBL/GenBank/DDBJ whole genome shotgun (WGS) entry which is preliminary data.</text>
</comment>
<evidence type="ECO:0000313" key="2">
    <source>
        <dbReference type="Proteomes" id="UP000051886"/>
    </source>
</evidence>
<dbReference type="Proteomes" id="UP000051886">
    <property type="component" value="Unassembled WGS sequence"/>
</dbReference>
<proteinExistence type="predicted"/>
<gene>
    <name evidence="1" type="ORF">IV66_GL001724</name>
</gene>
<dbReference type="EMBL" id="JQCN01000004">
    <property type="protein sequence ID" value="KRO02054.1"/>
    <property type="molecule type" value="Genomic_DNA"/>
</dbReference>
<keyword evidence="2" id="KW-1185">Reference proteome</keyword>
<name>A0A0R2LKJ0_9LACO</name>
<reference evidence="1 2" key="1">
    <citation type="journal article" date="2015" name="Genome Announc.">
        <title>Expanding the biotechnology potential of lactobacilli through comparative genomics of 213 strains and associated genera.</title>
        <authorList>
            <person name="Sun Z."/>
            <person name="Harris H.M."/>
            <person name="McCann A."/>
            <person name="Guo C."/>
            <person name="Argimon S."/>
            <person name="Zhang W."/>
            <person name="Yang X."/>
            <person name="Jeffery I.B."/>
            <person name="Cooney J.C."/>
            <person name="Kagawa T.F."/>
            <person name="Liu W."/>
            <person name="Song Y."/>
            <person name="Salvetti E."/>
            <person name="Wrobel A."/>
            <person name="Rasinkangas P."/>
            <person name="Parkhill J."/>
            <person name="Rea M.C."/>
            <person name="O'Sullivan O."/>
            <person name="Ritari J."/>
            <person name="Douillard F.P."/>
            <person name="Paul Ross R."/>
            <person name="Yang R."/>
            <person name="Briner A.E."/>
            <person name="Felis G.E."/>
            <person name="de Vos W.M."/>
            <person name="Barrangou R."/>
            <person name="Klaenhammer T.R."/>
            <person name="Caufield P.W."/>
            <person name="Cui Y."/>
            <person name="Zhang H."/>
            <person name="O'Toole P.W."/>
        </authorList>
    </citation>
    <scope>NUCLEOTIDE SEQUENCE [LARGE SCALE GENOMIC DNA]</scope>
    <source>
        <strain evidence="1 2">NBRC 103219</strain>
    </source>
</reference>
<organism evidence="1 2">
    <name type="scientific">Ligilactobacillus pobuzihii</name>
    <dbReference type="NCBI Taxonomy" id="449659"/>
    <lineage>
        <taxon>Bacteria</taxon>
        <taxon>Bacillati</taxon>
        <taxon>Bacillota</taxon>
        <taxon>Bacilli</taxon>
        <taxon>Lactobacillales</taxon>
        <taxon>Lactobacillaceae</taxon>
        <taxon>Ligilactobacillus</taxon>
    </lineage>
</organism>
<dbReference type="RefSeq" id="WP_017867412.1">
    <property type="nucleotide sequence ID" value="NZ_BJYB01000010.1"/>
</dbReference>
<accession>A0A0R2LKJ0</accession>
<dbReference type="AlphaFoldDB" id="A0A0R2LKJ0"/>
<dbReference type="OrthoDB" id="2326930at2"/>
<evidence type="ECO:0000313" key="1">
    <source>
        <dbReference type="EMBL" id="KRO02054.1"/>
    </source>
</evidence>
<sequence length="155" mass="17929">MASYLENTLASIVALSSRNKVTYKKDLRVGYHLYGYELGQDIPRRDLEHFAQLAMVYHTQLRAVPELKKLVKRNKVTLRFVKNYDPLEGATVFAVVLGNSLGFLRSGAYGVLYFDGQSDRAYNNESWSEFNDSVKELLLNLRDNFYDEQVTLYDR</sequence>
<dbReference type="PATRIC" id="fig|449659.4.peg.1760"/>
<protein>
    <submittedName>
        <fullName evidence="1">Uncharacterized protein</fullName>
    </submittedName>
</protein>